<name>A0A4R6RFC7_9HYPH</name>
<evidence type="ECO:0000256" key="2">
    <source>
        <dbReference type="ARBA" id="ARBA00023125"/>
    </source>
</evidence>
<dbReference type="InterPro" id="IPR036271">
    <property type="entry name" value="Tet_transcr_reg_TetR-rel_C_sf"/>
</dbReference>
<proteinExistence type="predicted"/>
<accession>A0A4R6RFC7</accession>
<evidence type="ECO:0000256" key="4">
    <source>
        <dbReference type="PROSITE-ProRule" id="PRU00335"/>
    </source>
</evidence>
<keyword evidence="7" id="KW-1185">Reference proteome</keyword>
<dbReference type="InterPro" id="IPR050109">
    <property type="entry name" value="HTH-type_TetR-like_transc_reg"/>
</dbReference>
<dbReference type="Gene3D" id="1.10.357.10">
    <property type="entry name" value="Tetracycline Repressor, domain 2"/>
    <property type="match status" value="1"/>
</dbReference>
<gene>
    <name evidence="6" type="ORF">EDD54_1926</name>
</gene>
<dbReference type="InterPro" id="IPR039536">
    <property type="entry name" value="TetR_C_Proteobacteria"/>
</dbReference>
<dbReference type="PROSITE" id="PS50977">
    <property type="entry name" value="HTH_TETR_2"/>
    <property type="match status" value="1"/>
</dbReference>
<dbReference type="InterPro" id="IPR001647">
    <property type="entry name" value="HTH_TetR"/>
</dbReference>
<dbReference type="GO" id="GO:0000976">
    <property type="term" value="F:transcription cis-regulatory region binding"/>
    <property type="evidence" value="ECO:0007669"/>
    <property type="project" value="TreeGrafter"/>
</dbReference>
<dbReference type="EMBL" id="SNXY01000007">
    <property type="protein sequence ID" value="TDP85081.1"/>
    <property type="molecule type" value="Genomic_DNA"/>
</dbReference>
<dbReference type="PANTHER" id="PTHR30055:SF146">
    <property type="entry name" value="HTH-TYPE TRANSCRIPTIONAL DUAL REGULATOR CECR"/>
    <property type="match status" value="1"/>
</dbReference>
<dbReference type="SUPFAM" id="SSF48498">
    <property type="entry name" value="Tetracyclin repressor-like, C-terminal domain"/>
    <property type="match status" value="1"/>
</dbReference>
<feature type="domain" description="HTH tetR-type" evidence="5">
    <location>
        <begin position="16"/>
        <end position="75"/>
    </location>
</feature>
<evidence type="ECO:0000256" key="3">
    <source>
        <dbReference type="ARBA" id="ARBA00023163"/>
    </source>
</evidence>
<evidence type="ECO:0000313" key="6">
    <source>
        <dbReference type="EMBL" id="TDP85081.1"/>
    </source>
</evidence>
<evidence type="ECO:0000259" key="5">
    <source>
        <dbReference type="PROSITE" id="PS50977"/>
    </source>
</evidence>
<protein>
    <submittedName>
        <fullName evidence="6">TetR family transcriptional regulator</fullName>
    </submittedName>
</protein>
<keyword evidence="3" id="KW-0804">Transcription</keyword>
<sequence length="210" mass="23703">MGIQPDTRRSGRRRSEEKRERILDAAAAVFLEDGFAASMDRVARLADVSKQTLYSHFESKEGLYRAMAERLRWKMQDRIDPAKPVLDNLEMFGRAFRAKVMAPETVAMHRQLVGQATQFPELAALHDEHGPLRSLRLLGAAIEAAMDRGEIRRDDPLIAAEQFIALCQGLVRHRLMFGTAATPTEAENETAVARAVDVFMRAYRPEPERA</sequence>
<dbReference type="OrthoDB" id="5292901at2"/>
<comment type="caution">
    <text evidence="6">The sequence shown here is derived from an EMBL/GenBank/DDBJ whole genome shotgun (WGS) entry which is preliminary data.</text>
</comment>
<evidence type="ECO:0000256" key="1">
    <source>
        <dbReference type="ARBA" id="ARBA00023015"/>
    </source>
</evidence>
<dbReference type="RefSeq" id="WP_126540956.1">
    <property type="nucleotide sequence ID" value="NZ_BSPM01000004.1"/>
</dbReference>
<dbReference type="FunFam" id="1.10.10.60:FF:000141">
    <property type="entry name" value="TetR family transcriptional regulator"/>
    <property type="match status" value="1"/>
</dbReference>
<dbReference type="AlphaFoldDB" id="A0A4R6RFC7"/>
<dbReference type="Pfam" id="PF00440">
    <property type="entry name" value="TetR_N"/>
    <property type="match status" value="1"/>
</dbReference>
<feature type="DNA-binding region" description="H-T-H motif" evidence="4">
    <location>
        <begin position="38"/>
        <end position="57"/>
    </location>
</feature>
<dbReference type="SUPFAM" id="SSF46689">
    <property type="entry name" value="Homeodomain-like"/>
    <property type="match status" value="1"/>
</dbReference>
<keyword evidence="1" id="KW-0805">Transcription regulation</keyword>
<dbReference type="GO" id="GO:0003700">
    <property type="term" value="F:DNA-binding transcription factor activity"/>
    <property type="evidence" value="ECO:0007669"/>
    <property type="project" value="TreeGrafter"/>
</dbReference>
<dbReference type="PRINTS" id="PR00455">
    <property type="entry name" value="HTHTETR"/>
</dbReference>
<dbReference type="Gene3D" id="1.10.10.60">
    <property type="entry name" value="Homeodomain-like"/>
    <property type="match status" value="1"/>
</dbReference>
<dbReference type="PANTHER" id="PTHR30055">
    <property type="entry name" value="HTH-TYPE TRANSCRIPTIONAL REGULATOR RUTR"/>
    <property type="match status" value="1"/>
</dbReference>
<dbReference type="Proteomes" id="UP000294547">
    <property type="component" value="Unassembled WGS sequence"/>
</dbReference>
<organism evidence="6 7">
    <name type="scientific">Oharaeibacter diazotrophicus</name>
    <dbReference type="NCBI Taxonomy" id="1920512"/>
    <lineage>
        <taxon>Bacteria</taxon>
        <taxon>Pseudomonadati</taxon>
        <taxon>Pseudomonadota</taxon>
        <taxon>Alphaproteobacteria</taxon>
        <taxon>Hyphomicrobiales</taxon>
        <taxon>Pleomorphomonadaceae</taxon>
        <taxon>Oharaeibacter</taxon>
    </lineage>
</organism>
<dbReference type="Pfam" id="PF14246">
    <property type="entry name" value="TetR_C_7"/>
    <property type="match status" value="1"/>
</dbReference>
<reference evidence="6 7" key="1">
    <citation type="submission" date="2019-03" db="EMBL/GenBank/DDBJ databases">
        <title>Genomic Encyclopedia of Type Strains, Phase IV (KMG-IV): sequencing the most valuable type-strain genomes for metagenomic binning, comparative biology and taxonomic classification.</title>
        <authorList>
            <person name="Goeker M."/>
        </authorList>
    </citation>
    <scope>NUCLEOTIDE SEQUENCE [LARGE SCALE GENOMIC DNA]</scope>
    <source>
        <strain evidence="6 7">DSM 102969</strain>
    </source>
</reference>
<dbReference type="InterPro" id="IPR009057">
    <property type="entry name" value="Homeodomain-like_sf"/>
</dbReference>
<keyword evidence="2 4" id="KW-0238">DNA-binding</keyword>
<evidence type="ECO:0000313" key="7">
    <source>
        <dbReference type="Proteomes" id="UP000294547"/>
    </source>
</evidence>